<evidence type="ECO:0000313" key="3">
    <source>
        <dbReference type="Proteomes" id="UP000000763"/>
    </source>
</evidence>
<reference evidence="3" key="4">
    <citation type="journal article" date="2008" name="Nucleic Acids Res.">
        <title>The rice annotation project database (RAP-DB): 2008 update.</title>
        <authorList>
            <consortium name="The rice annotation project (RAP)"/>
        </authorList>
    </citation>
    <scope>GENOME REANNOTATION</scope>
    <source>
        <strain evidence="3">cv. Nipponbare</strain>
    </source>
</reference>
<dbReference type="AlphaFoldDB" id="Q8H4C4"/>
<dbReference type="EMBL" id="AP005320">
    <property type="protein sequence ID" value="BAD31307.1"/>
    <property type="molecule type" value="Genomic_DNA"/>
</dbReference>
<gene>
    <name evidence="1" type="primary">P0048D08.126</name>
    <name evidence="2" type="ORF">P0650C03.5</name>
</gene>
<reference evidence="3" key="3">
    <citation type="journal article" date="2005" name="Nature">
        <title>The map-based sequence of the rice genome.</title>
        <authorList>
            <consortium name="International rice genome sequencing project (IRGSP)"/>
            <person name="Matsumoto T."/>
            <person name="Wu J."/>
            <person name="Kanamori H."/>
            <person name="Katayose Y."/>
            <person name="Fujisawa M."/>
            <person name="Namiki N."/>
            <person name="Mizuno H."/>
            <person name="Yamamoto K."/>
            <person name="Antonio B.A."/>
            <person name="Baba T."/>
            <person name="Sakata K."/>
            <person name="Nagamura Y."/>
            <person name="Aoki H."/>
            <person name="Arikawa K."/>
            <person name="Arita K."/>
            <person name="Bito T."/>
            <person name="Chiden Y."/>
            <person name="Fujitsuka N."/>
            <person name="Fukunaka R."/>
            <person name="Hamada M."/>
            <person name="Harada C."/>
            <person name="Hayashi A."/>
            <person name="Hijishita S."/>
            <person name="Honda M."/>
            <person name="Hosokawa S."/>
            <person name="Ichikawa Y."/>
            <person name="Idonuma A."/>
            <person name="Iijima M."/>
            <person name="Ikeda M."/>
            <person name="Ikeno M."/>
            <person name="Ito K."/>
            <person name="Ito S."/>
            <person name="Ito T."/>
            <person name="Ito Y."/>
            <person name="Ito Y."/>
            <person name="Iwabuchi A."/>
            <person name="Kamiya K."/>
            <person name="Karasawa W."/>
            <person name="Kurita K."/>
            <person name="Katagiri S."/>
            <person name="Kikuta A."/>
            <person name="Kobayashi H."/>
            <person name="Kobayashi N."/>
            <person name="Machita K."/>
            <person name="Maehara T."/>
            <person name="Masukawa M."/>
            <person name="Mizubayashi T."/>
            <person name="Mukai Y."/>
            <person name="Nagasaki H."/>
            <person name="Nagata Y."/>
            <person name="Naito S."/>
            <person name="Nakashima M."/>
            <person name="Nakama Y."/>
            <person name="Nakamichi Y."/>
            <person name="Nakamura M."/>
            <person name="Meguro A."/>
            <person name="Negishi M."/>
            <person name="Ohta I."/>
            <person name="Ohta T."/>
            <person name="Okamoto M."/>
            <person name="Ono N."/>
            <person name="Saji S."/>
            <person name="Sakaguchi M."/>
            <person name="Sakai K."/>
            <person name="Shibata M."/>
            <person name="Shimokawa T."/>
            <person name="Song J."/>
            <person name="Takazaki Y."/>
            <person name="Terasawa K."/>
            <person name="Tsugane M."/>
            <person name="Tsuji K."/>
            <person name="Ueda S."/>
            <person name="Waki K."/>
            <person name="Yamagata H."/>
            <person name="Yamamoto M."/>
            <person name="Yamamoto S."/>
            <person name="Yamane H."/>
            <person name="Yoshiki S."/>
            <person name="Yoshihara R."/>
            <person name="Yukawa K."/>
            <person name="Zhong H."/>
            <person name="Yano M."/>
            <person name="Yuan Q."/>
            <person name="Ouyang S."/>
            <person name="Liu J."/>
            <person name="Jones K.M."/>
            <person name="Gansberger K."/>
            <person name="Moffat K."/>
            <person name="Hill J."/>
            <person name="Bera J."/>
            <person name="Fadrosh D."/>
            <person name="Jin S."/>
            <person name="Johri S."/>
            <person name="Kim M."/>
            <person name="Overton L."/>
            <person name="Reardon M."/>
            <person name="Tsitrin T."/>
            <person name="Vuong H."/>
            <person name="Weaver B."/>
            <person name="Ciecko A."/>
            <person name="Tallon L."/>
            <person name="Jackson J."/>
            <person name="Pai G."/>
            <person name="Aken S.V."/>
            <person name="Utterback T."/>
            <person name="Reidmuller S."/>
            <person name="Feldblyum T."/>
            <person name="Hsiao J."/>
            <person name="Zismann V."/>
            <person name="Iobst S."/>
            <person name="de Vazeille A.R."/>
            <person name="Buell C.R."/>
            <person name="Ying K."/>
            <person name="Li Y."/>
            <person name="Lu T."/>
            <person name="Huang Y."/>
            <person name="Zhao Q."/>
            <person name="Feng Q."/>
            <person name="Zhang L."/>
            <person name="Zhu J."/>
            <person name="Weng Q."/>
            <person name="Mu J."/>
            <person name="Lu Y."/>
            <person name="Fan D."/>
            <person name="Liu Y."/>
            <person name="Guan J."/>
            <person name="Zhang Y."/>
            <person name="Yu S."/>
            <person name="Liu X."/>
            <person name="Zhang Y."/>
            <person name="Hong G."/>
            <person name="Han B."/>
            <person name="Choisne N."/>
            <person name="Demange N."/>
            <person name="Orjeda G."/>
            <person name="Samain S."/>
            <person name="Cattolico L."/>
            <person name="Pelletier E."/>
            <person name="Couloux A."/>
            <person name="Segurens B."/>
            <person name="Wincker P."/>
            <person name="D'Hont A."/>
            <person name="Scarpelli C."/>
            <person name="Weissenbach J."/>
            <person name="Salanoubat M."/>
            <person name="Quetier F."/>
            <person name="Yu Y."/>
            <person name="Kim H.R."/>
            <person name="Rambo T."/>
            <person name="Currie J."/>
            <person name="Collura K."/>
            <person name="Luo M."/>
            <person name="Yang T."/>
            <person name="Ammiraju J.S.S."/>
            <person name="Engler F."/>
            <person name="Soderlund C."/>
            <person name="Wing R.A."/>
            <person name="Palmer L.E."/>
            <person name="de la Bastide M."/>
            <person name="Spiegel L."/>
            <person name="Nascimento L."/>
            <person name="Zutavern T."/>
            <person name="O'Shaughnessy A."/>
            <person name="Dike S."/>
            <person name="Dedhia N."/>
            <person name="Preston R."/>
            <person name="Balija V."/>
            <person name="McCombie W.R."/>
            <person name="Chow T."/>
            <person name="Chen H."/>
            <person name="Chung M."/>
            <person name="Chen C."/>
            <person name="Shaw J."/>
            <person name="Wu H."/>
            <person name="Hsiao K."/>
            <person name="Chao Y."/>
            <person name="Chu M."/>
            <person name="Cheng C."/>
            <person name="Hour A."/>
            <person name="Lee P."/>
            <person name="Lin S."/>
            <person name="Lin Y."/>
            <person name="Liou J."/>
            <person name="Liu S."/>
            <person name="Hsing Y."/>
            <person name="Raghuvanshi S."/>
            <person name="Mohanty A."/>
            <person name="Bharti A.K."/>
            <person name="Gaur A."/>
            <person name="Gupta V."/>
            <person name="Kumar D."/>
            <person name="Ravi V."/>
            <person name="Vij S."/>
            <person name="Kapur A."/>
            <person name="Khurana P."/>
            <person name="Khurana P."/>
            <person name="Khurana J.P."/>
            <person name="Tyagi A.K."/>
            <person name="Gaikwad K."/>
            <person name="Singh A."/>
            <person name="Dalal V."/>
            <person name="Srivastava S."/>
            <person name="Dixit A."/>
            <person name="Pal A.K."/>
            <person name="Ghazi I.A."/>
            <person name="Yadav M."/>
            <person name="Pandit A."/>
            <person name="Bhargava A."/>
            <person name="Sureshbabu K."/>
            <person name="Batra K."/>
            <person name="Sharma T.R."/>
            <person name="Mohapatra T."/>
            <person name="Singh N.K."/>
            <person name="Messing J."/>
            <person name="Nelson A.B."/>
            <person name="Fuks G."/>
            <person name="Kavchok S."/>
            <person name="Keizer G."/>
            <person name="Linton E."/>
            <person name="Llaca V."/>
            <person name="Song R."/>
            <person name="Tanyolac B."/>
            <person name="Young S."/>
            <person name="Ho-Il K."/>
            <person name="Hahn J.H."/>
            <person name="Sangsakoo G."/>
            <person name="Vanavichit A."/>
            <person name="de Mattos Luiz.A.T."/>
            <person name="Zimmer P.D."/>
            <person name="Malone G."/>
            <person name="Dellagostin O."/>
            <person name="de Oliveira A.C."/>
            <person name="Bevan M."/>
            <person name="Bancroft I."/>
            <person name="Minx P."/>
            <person name="Cordum H."/>
            <person name="Wilson R."/>
            <person name="Cheng Z."/>
            <person name="Jin W."/>
            <person name="Jiang J."/>
            <person name="Leong S.A."/>
            <person name="Iwama H."/>
            <person name="Gojobori T."/>
            <person name="Itoh T."/>
            <person name="Niimura Y."/>
            <person name="Fujii Y."/>
            <person name="Habara T."/>
            <person name="Sakai H."/>
            <person name="Sato Y."/>
            <person name="Wilson G."/>
            <person name="Kumar K."/>
            <person name="McCouch S."/>
            <person name="Juretic N."/>
            <person name="Hoen D."/>
            <person name="Wright S."/>
            <person name="Bruskiewich R."/>
            <person name="Bureau T."/>
            <person name="Miyao A."/>
            <person name="Hirochika H."/>
            <person name="Nishikawa T."/>
            <person name="Kadowaki K."/>
            <person name="Sugiura M."/>
            <person name="Burr B."/>
            <person name="Sasaki T."/>
        </authorList>
    </citation>
    <scope>NUCLEOTIDE SEQUENCE [LARGE SCALE GENOMIC DNA]</scope>
    <source>
        <strain evidence="3">cv. Nipponbare</strain>
    </source>
</reference>
<dbReference type="Proteomes" id="UP000000763">
    <property type="component" value="Chromosome 7"/>
</dbReference>
<organism evidence="1 3">
    <name type="scientific">Oryza sativa subsp. japonica</name>
    <name type="common">Rice</name>
    <dbReference type="NCBI Taxonomy" id="39947"/>
    <lineage>
        <taxon>Eukaryota</taxon>
        <taxon>Viridiplantae</taxon>
        <taxon>Streptophyta</taxon>
        <taxon>Embryophyta</taxon>
        <taxon>Tracheophyta</taxon>
        <taxon>Spermatophyta</taxon>
        <taxon>Magnoliopsida</taxon>
        <taxon>Liliopsida</taxon>
        <taxon>Poales</taxon>
        <taxon>Poaceae</taxon>
        <taxon>BOP clade</taxon>
        <taxon>Oryzoideae</taxon>
        <taxon>Oryzeae</taxon>
        <taxon>Oryzinae</taxon>
        <taxon>Oryza</taxon>
        <taxon>Oryza sativa</taxon>
    </lineage>
</organism>
<protein>
    <submittedName>
        <fullName evidence="1">Uncharacterized protein</fullName>
    </submittedName>
</protein>
<sequence length="75" mass="7969">MPLSLPSRKIRRGKTTIAEVAADISLPARSHHQPERLPIEAAIDISPFAATSPAVVRSGAARPASLTGKRERMTG</sequence>
<accession>Q8H4C4</accession>
<reference evidence="2" key="2">
    <citation type="submission" date="2002-05" db="EMBL/GenBank/DDBJ databases">
        <title>Oryza sativa nipponbare(GA3) genomic DNA, chromosome 7, PAC clone:P0650C03.</title>
        <authorList>
            <person name="Sasaki T."/>
            <person name="Matsumoto T."/>
            <person name="Katayose Y."/>
        </authorList>
    </citation>
    <scope>NUCLEOTIDE SEQUENCE</scope>
</reference>
<dbReference type="EMBL" id="AP004269">
    <property type="protein sequence ID" value="BAC20703.1"/>
    <property type="molecule type" value="Genomic_DNA"/>
</dbReference>
<evidence type="ECO:0000313" key="1">
    <source>
        <dbReference type="EMBL" id="BAC20703.1"/>
    </source>
</evidence>
<proteinExistence type="predicted"/>
<name>Q8H4C4_ORYSJ</name>
<evidence type="ECO:0000313" key="2">
    <source>
        <dbReference type="EMBL" id="BAD31307.1"/>
    </source>
</evidence>
<reference evidence="1" key="1">
    <citation type="submission" date="2001-10" db="EMBL/GenBank/DDBJ databases">
        <title>Oryza sativa nipponbare(GA3) genomic DNA, chromosome 7, PAC clone:P0048D08.</title>
        <authorList>
            <person name="Sasaki T."/>
            <person name="Matsumoto T."/>
            <person name="Yamamoto K."/>
        </authorList>
    </citation>
    <scope>NUCLEOTIDE SEQUENCE</scope>
</reference>